<proteinExistence type="predicted"/>
<accession>A0A916TQ56</accession>
<protein>
    <recommendedName>
        <fullName evidence="3">Tetratricopeptide repeat protein</fullName>
    </recommendedName>
</protein>
<evidence type="ECO:0000313" key="1">
    <source>
        <dbReference type="EMBL" id="GGB91907.1"/>
    </source>
</evidence>
<dbReference type="AlphaFoldDB" id="A0A916TQ56"/>
<evidence type="ECO:0008006" key="3">
    <source>
        <dbReference type="Google" id="ProtNLM"/>
    </source>
</evidence>
<evidence type="ECO:0000313" key="2">
    <source>
        <dbReference type="Proteomes" id="UP000608154"/>
    </source>
</evidence>
<reference evidence="1" key="2">
    <citation type="submission" date="2020-09" db="EMBL/GenBank/DDBJ databases">
        <authorList>
            <person name="Sun Q."/>
            <person name="Zhou Y."/>
        </authorList>
    </citation>
    <scope>NUCLEOTIDE SEQUENCE</scope>
    <source>
        <strain evidence="1">CGMCC 1.15095</strain>
    </source>
</reference>
<sequence length="394" mass="42450">MIRLGLAGAAAWIGYLSVLQSLAVALPASQIERAYALAPGNGRIAARLSEVLSGPEATPEDRARAARVARAALQHEPTAVGAVATLGLDALIRGDEAEAKRLFSYSQHLSRRDLRTQLWAIEDAVASGEISSALKHYDIALRTKRTAPELLYPVLSAAIANQEVRAGLVTTLAAKPIWGDSFVYYAAANSSEPGNTAGLFKGLRRAGYPIPDRANNALVNALRADNAFEEAWSYYSAIREGADRRRSRDPDFKAMLETPLAFDWVAENSAGISTALQPRPDGGLFDFAVSPSVSGRLLWQQQMLPEGEYVLEGHSVGIDQPSGSRPYWTLSCLGGRELGRLQLRNSSEAEGRFSGRFTVPANCPVQVLALIARSSSEIDGVAGQIDRAQIRPLR</sequence>
<gene>
    <name evidence="1" type="ORF">GCM10011494_07850</name>
</gene>
<name>A0A916TQ56_9SPHN</name>
<dbReference type="EMBL" id="BMHK01000004">
    <property type="protein sequence ID" value="GGB91907.1"/>
    <property type="molecule type" value="Genomic_DNA"/>
</dbReference>
<dbReference type="Gene3D" id="1.25.40.10">
    <property type="entry name" value="Tetratricopeptide repeat domain"/>
    <property type="match status" value="1"/>
</dbReference>
<dbReference type="Proteomes" id="UP000608154">
    <property type="component" value="Unassembled WGS sequence"/>
</dbReference>
<reference evidence="1" key="1">
    <citation type="journal article" date="2014" name="Int. J. Syst. Evol. Microbiol.">
        <title>Complete genome sequence of Corynebacterium casei LMG S-19264T (=DSM 44701T), isolated from a smear-ripened cheese.</title>
        <authorList>
            <consortium name="US DOE Joint Genome Institute (JGI-PGF)"/>
            <person name="Walter F."/>
            <person name="Albersmeier A."/>
            <person name="Kalinowski J."/>
            <person name="Ruckert C."/>
        </authorList>
    </citation>
    <scope>NUCLEOTIDE SEQUENCE</scope>
    <source>
        <strain evidence="1">CGMCC 1.15095</strain>
    </source>
</reference>
<dbReference type="InterPro" id="IPR011990">
    <property type="entry name" value="TPR-like_helical_dom_sf"/>
</dbReference>
<comment type="caution">
    <text evidence="1">The sequence shown here is derived from an EMBL/GenBank/DDBJ whole genome shotgun (WGS) entry which is preliminary data.</text>
</comment>
<keyword evidence="2" id="KW-1185">Reference proteome</keyword>
<organism evidence="1 2">
    <name type="scientific">Novosphingobium endophyticum</name>
    <dbReference type="NCBI Taxonomy" id="1955250"/>
    <lineage>
        <taxon>Bacteria</taxon>
        <taxon>Pseudomonadati</taxon>
        <taxon>Pseudomonadota</taxon>
        <taxon>Alphaproteobacteria</taxon>
        <taxon>Sphingomonadales</taxon>
        <taxon>Sphingomonadaceae</taxon>
        <taxon>Novosphingobium</taxon>
    </lineage>
</organism>